<dbReference type="EMBL" id="CAUYUE010000001">
    <property type="protein sequence ID" value="CAK0733590.1"/>
    <property type="molecule type" value="Genomic_DNA"/>
</dbReference>
<reference evidence="1 2" key="1">
    <citation type="submission" date="2023-10" db="EMBL/GenBank/DDBJ databases">
        <authorList>
            <person name="Maclean D."/>
            <person name="Macfadyen A."/>
        </authorList>
    </citation>
    <scope>NUCLEOTIDE SEQUENCE [LARGE SCALE GENOMIC DNA]</scope>
</reference>
<proteinExistence type="predicted"/>
<protein>
    <submittedName>
        <fullName evidence="1">Uncharacterized protein</fullName>
    </submittedName>
</protein>
<keyword evidence="2" id="KW-1185">Reference proteome</keyword>
<evidence type="ECO:0000313" key="1">
    <source>
        <dbReference type="EMBL" id="CAK0733590.1"/>
    </source>
</evidence>
<accession>A0AAV1HPU4</accession>
<comment type="caution">
    <text evidence="1">The sequence shown here is derived from an EMBL/GenBank/DDBJ whole genome shotgun (WGS) entry which is preliminary data.</text>
</comment>
<evidence type="ECO:0000313" key="2">
    <source>
        <dbReference type="Proteomes" id="UP001314263"/>
    </source>
</evidence>
<organism evidence="1 2">
    <name type="scientific">Coccomyxa viridis</name>
    <dbReference type="NCBI Taxonomy" id="1274662"/>
    <lineage>
        <taxon>Eukaryota</taxon>
        <taxon>Viridiplantae</taxon>
        <taxon>Chlorophyta</taxon>
        <taxon>core chlorophytes</taxon>
        <taxon>Trebouxiophyceae</taxon>
        <taxon>Trebouxiophyceae incertae sedis</taxon>
        <taxon>Coccomyxaceae</taxon>
        <taxon>Coccomyxa</taxon>
    </lineage>
</organism>
<sequence length="109" mass="12034">MGLHAPSRNLLNCNLGSSALRRFVSCCRGRYAMTCLDLFSHSELPLALSEMHEVLCSKWAGQNADTLCLGQLIAFIWQGKLQLQPCDALPVPAGSLRAWPLSRRMAGQY</sequence>
<dbReference type="Proteomes" id="UP001314263">
    <property type="component" value="Unassembled WGS sequence"/>
</dbReference>
<dbReference type="AlphaFoldDB" id="A0AAV1HPU4"/>
<name>A0AAV1HPU4_9CHLO</name>
<gene>
    <name evidence="1" type="ORF">CVIRNUC_000300</name>
</gene>